<dbReference type="AlphaFoldDB" id="A0A9N9JRV3"/>
<dbReference type="InterPro" id="IPR043128">
    <property type="entry name" value="Rev_trsase/Diguanyl_cyclase"/>
</dbReference>
<evidence type="ECO:0000259" key="1">
    <source>
        <dbReference type="Pfam" id="PF00078"/>
    </source>
</evidence>
<dbReference type="FunFam" id="3.30.70.270:FF:000003">
    <property type="entry name" value="Transposon Ty3-G Gag-Pol polyprotein"/>
    <property type="match status" value="1"/>
</dbReference>
<feature type="domain" description="Reverse transcriptase" evidence="1">
    <location>
        <begin position="172"/>
        <end position="230"/>
    </location>
</feature>
<dbReference type="InterPro" id="IPR053134">
    <property type="entry name" value="RNA-dir_DNA_polymerase"/>
</dbReference>
<dbReference type="Gene3D" id="3.30.70.270">
    <property type="match status" value="1"/>
</dbReference>
<dbReference type="Proteomes" id="UP000789405">
    <property type="component" value="Unassembled WGS sequence"/>
</dbReference>
<reference evidence="2" key="1">
    <citation type="submission" date="2021-06" db="EMBL/GenBank/DDBJ databases">
        <authorList>
            <person name="Kallberg Y."/>
            <person name="Tangrot J."/>
            <person name="Rosling A."/>
        </authorList>
    </citation>
    <scope>NUCLEOTIDE SEQUENCE</scope>
    <source>
        <strain evidence="2">MA453B</strain>
    </source>
</reference>
<keyword evidence="3" id="KW-1185">Reference proteome</keyword>
<dbReference type="PANTHER" id="PTHR24559:SF454">
    <property type="entry name" value="RIBONUCLEASE H"/>
    <property type="match status" value="1"/>
</dbReference>
<dbReference type="EMBL" id="CAJVPY010027262">
    <property type="protein sequence ID" value="CAG8790930.1"/>
    <property type="molecule type" value="Genomic_DNA"/>
</dbReference>
<dbReference type="InterPro" id="IPR000477">
    <property type="entry name" value="RT_dom"/>
</dbReference>
<dbReference type="CDD" id="cd01647">
    <property type="entry name" value="RT_LTR"/>
    <property type="match status" value="1"/>
</dbReference>
<dbReference type="OrthoDB" id="5920460at2759"/>
<comment type="caution">
    <text evidence="2">The sequence shown here is derived from an EMBL/GenBank/DDBJ whole genome shotgun (WGS) entry which is preliminary data.</text>
</comment>
<gene>
    <name evidence="2" type="ORF">DERYTH_LOCUS21417</name>
</gene>
<dbReference type="InterPro" id="IPR043502">
    <property type="entry name" value="DNA/RNA_pol_sf"/>
</dbReference>
<organism evidence="2 3">
    <name type="scientific">Dentiscutata erythropus</name>
    <dbReference type="NCBI Taxonomy" id="1348616"/>
    <lineage>
        <taxon>Eukaryota</taxon>
        <taxon>Fungi</taxon>
        <taxon>Fungi incertae sedis</taxon>
        <taxon>Mucoromycota</taxon>
        <taxon>Glomeromycotina</taxon>
        <taxon>Glomeromycetes</taxon>
        <taxon>Diversisporales</taxon>
        <taxon>Gigasporaceae</taxon>
        <taxon>Dentiscutata</taxon>
    </lineage>
</organism>
<sequence length="234" mass="27525">MVNNEELTKEQQIKAKEFLFTEEDLFALSIENMRRMNVTTHNINTEDAVLIKQTYYRAVYKENEFIRKEINKLKEQGLIIEINSPWVSPVVIVPKKNGKLHFCIDYWKLNIVMKKDTYPLPLINDLLDTFRSAKWFSTLDLISGYWQIGVSEEDIEKMTFITKYDKVLGDCVGNFAVVYLDDINIYSNSFEEHLKHLKIVISKLKNAKLKLNPEKYIFFKSKINYLGHVINKEG</sequence>
<dbReference type="PANTHER" id="PTHR24559">
    <property type="entry name" value="TRANSPOSON TY3-I GAG-POL POLYPROTEIN"/>
    <property type="match status" value="1"/>
</dbReference>
<dbReference type="SUPFAM" id="SSF56672">
    <property type="entry name" value="DNA/RNA polymerases"/>
    <property type="match status" value="1"/>
</dbReference>
<dbReference type="Pfam" id="PF00078">
    <property type="entry name" value="RVT_1"/>
    <property type="match status" value="1"/>
</dbReference>
<evidence type="ECO:0000313" key="3">
    <source>
        <dbReference type="Proteomes" id="UP000789405"/>
    </source>
</evidence>
<evidence type="ECO:0000313" key="2">
    <source>
        <dbReference type="EMBL" id="CAG8790930.1"/>
    </source>
</evidence>
<accession>A0A9N9JRV3</accession>
<feature type="non-terminal residue" evidence="2">
    <location>
        <position position="1"/>
    </location>
</feature>
<protein>
    <submittedName>
        <fullName evidence="2">2368_t:CDS:1</fullName>
    </submittedName>
</protein>
<name>A0A9N9JRV3_9GLOM</name>
<proteinExistence type="predicted"/>